<dbReference type="GO" id="GO:0009451">
    <property type="term" value="P:RNA modification"/>
    <property type="evidence" value="ECO:0007669"/>
    <property type="project" value="InterPro"/>
</dbReference>
<dbReference type="NCBIfam" id="TIGR00756">
    <property type="entry name" value="PPR"/>
    <property type="match status" value="2"/>
</dbReference>
<keyword evidence="6" id="KW-1185">Reference proteome</keyword>
<reference evidence="5" key="2">
    <citation type="submission" date="2023-05" db="EMBL/GenBank/DDBJ databases">
        <authorList>
            <person name="Schelkunov M.I."/>
        </authorList>
    </citation>
    <scope>NUCLEOTIDE SEQUENCE</scope>
    <source>
        <strain evidence="5">Hsosn_3</strain>
        <tissue evidence="5">Leaf</tissue>
    </source>
</reference>
<dbReference type="GO" id="GO:0003723">
    <property type="term" value="F:RNA binding"/>
    <property type="evidence" value="ECO:0007669"/>
    <property type="project" value="InterPro"/>
</dbReference>
<dbReference type="InterPro" id="IPR046960">
    <property type="entry name" value="PPR_At4g14850-like_plant"/>
</dbReference>
<dbReference type="InterPro" id="IPR046848">
    <property type="entry name" value="E_motif"/>
</dbReference>
<dbReference type="InterPro" id="IPR002885">
    <property type="entry name" value="PPR_rpt"/>
</dbReference>
<evidence type="ECO:0000256" key="3">
    <source>
        <dbReference type="PROSITE-ProRule" id="PRU00708"/>
    </source>
</evidence>
<dbReference type="FunFam" id="1.25.40.10:FF:000090">
    <property type="entry name" value="Pentatricopeptide repeat-containing protein, chloroplastic"/>
    <property type="match status" value="1"/>
</dbReference>
<gene>
    <name evidence="5" type="ORF">POM88_000920</name>
</gene>
<reference evidence="5" key="1">
    <citation type="submission" date="2023-02" db="EMBL/GenBank/DDBJ databases">
        <title>Genome of toxic invasive species Heracleum sosnowskyi carries increased number of genes despite the absence of recent whole-genome duplications.</title>
        <authorList>
            <person name="Schelkunov M."/>
            <person name="Shtratnikova V."/>
            <person name="Makarenko M."/>
            <person name="Klepikova A."/>
            <person name="Omelchenko D."/>
            <person name="Novikova G."/>
            <person name="Obukhova E."/>
            <person name="Bogdanov V."/>
            <person name="Penin A."/>
            <person name="Logacheva M."/>
        </authorList>
    </citation>
    <scope>NUCLEOTIDE SEQUENCE</scope>
    <source>
        <strain evidence="5">Hsosn_3</strain>
        <tissue evidence="5">Leaf</tissue>
    </source>
</reference>
<evidence type="ECO:0000256" key="2">
    <source>
        <dbReference type="ARBA" id="ARBA00022737"/>
    </source>
</evidence>
<dbReference type="InterPro" id="IPR046849">
    <property type="entry name" value="E2_motif"/>
</dbReference>
<organism evidence="5 6">
    <name type="scientific">Heracleum sosnowskyi</name>
    <dbReference type="NCBI Taxonomy" id="360622"/>
    <lineage>
        <taxon>Eukaryota</taxon>
        <taxon>Viridiplantae</taxon>
        <taxon>Streptophyta</taxon>
        <taxon>Embryophyta</taxon>
        <taxon>Tracheophyta</taxon>
        <taxon>Spermatophyta</taxon>
        <taxon>Magnoliopsida</taxon>
        <taxon>eudicotyledons</taxon>
        <taxon>Gunneridae</taxon>
        <taxon>Pentapetalae</taxon>
        <taxon>asterids</taxon>
        <taxon>campanulids</taxon>
        <taxon>Apiales</taxon>
        <taxon>Apiaceae</taxon>
        <taxon>Apioideae</taxon>
        <taxon>apioid superclade</taxon>
        <taxon>Tordylieae</taxon>
        <taxon>Tordyliinae</taxon>
        <taxon>Heracleum</taxon>
    </lineage>
</organism>
<dbReference type="PROSITE" id="PS51375">
    <property type="entry name" value="PPR"/>
    <property type="match status" value="2"/>
</dbReference>
<dbReference type="PANTHER" id="PTHR47926">
    <property type="entry name" value="PENTATRICOPEPTIDE REPEAT-CONTAINING PROTEIN"/>
    <property type="match status" value="1"/>
</dbReference>
<evidence type="ECO:0000313" key="6">
    <source>
        <dbReference type="Proteomes" id="UP001237642"/>
    </source>
</evidence>
<evidence type="ECO:0000313" key="5">
    <source>
        <dbReference type="EMBL" id="KAK1401315.1"/>
    </source>
</evidence>
<dbReference type="Pfam" id="PF01535">
    <property type="entry name" value="PPR"/>
    <property type="match status" value="3"/>
</dbReference>
<dbReference type="AlphaFoldDB" id="A0AAD8JB60"/>
<dbReference type="Proteomes" id="UP001237642">
    <property type="component" value="Unassembled WGS sequence"/>
</dbReference>
<evidence type="ECO:0000259" key="4">
    <source>
        <dbReference type="Pfam" id="PF14432"/>
    </source>
</evidence>
<feature type="domain" description="DYW" evidence="4">
    <location>
        <begin position="469"/>
        <end position="563"/>
    </location>
</feature>
<evidence type="ECO:0000256" key="1">
    <source>
        <dbReference type="ARBA" id="ARBA00006643"/>
    </source>
</evidence>
<dbReference type="InterPro" id="IPR011990">
    <property type="entry name" value="TPR-like_helical_dom_sf"/>
</dbReference>
<feature type="repeat" description="PPR" evidence="3">
    <location>
        <begin position="254"/>
        <end position="288"/>
    </location>
</feature>
<protein>
    <submittedName>
        <fullName evidence="5">Pentatricopeptide repeat-containing protein</fullName>
    </submittedName>
</protein>
<dbReference type="Pfam" id="PF13041">
    <property type="entry name" value="PPR_2"/>
    <property type="match status" value="1"/>
</dbReference>
<dbReference type="InterPro" id="IPR032867">
    <property type="entry name" value="DYW_dom"/>
</dbReference>
<dbReference type="Gene3D" id="1.25.40.10">
    <property type="entry name" value="Tetratricopeptide repeat domain"/>
    <property type="match status" value="4"/>
</dbReference>
<comment type="caution">
    <text evidence="5">The sequence shown here is derived from an EMBL/GenBank/DDBJ whole genome shotgun (WGS) entry which is preliminary data.</text>
</comment>
<comment type="similarity">
    <text evidence="1">Belongs to the PPR family. PCMP-H subfamily.</text>
</comment>
<keyword evidence="2" id="KW-0677">Repeat</keyword>
<dbReference type="Pfam" id="PF20430">
    <property type="entry name" value="Eplus_motif"/>
    <property type="match status" value="1"/>
</dbReference>
<dbReference type="Pfam" id="PF20431">
    <property type="entry name" value="E_motif"/>
    <property type="match status" value="1"/>
</dbReference>
<name>A0AAD8JB60_9APIA</name>
<dbReference type="GO" id="GO:0008270">
    <property type="term" value="F:zinc ion binding"/>
    <property type="evidence" value="ECO:0007669"/>
    <property type="project" value="InterPro"/>
</dbReference>
<dbReference type="Pfam" id="PF14432">
    <property type="entry name" value="DYW_deaminase"/>
    <property type="match status" value="1"/>
</dbReference>
<dbReference type="EMBL" id="JAUIZM010000001">
    <property type="protein sequence ID" value="KAK1401315.1"/>
    <property type="molecule type" value="Genomic_DNA"/>
</dbReference>
<accession>A0AAD8JB60</accession>
<feature type="repeat" description="PPR" evidence="3">
    <location>
        <begin position="152"/>
        <end position="186"/>
    </location>
</feature>
<sequence length="563" mass="63126">MKIDPRVIHSQAIVKNTYTSSQLTHLLTLYSKSTKTQTNSTIILKLFNQLPSHDVVSWTSLISHFSKTTLSFHHFISMLRHPTSPNQRTFASLFATCASLSDFSFGVQLHCVALKLGVCYGAFSASGLISFYCKMRVCDSARKVFDETPERDGVCFSTMIVGFAQNARGVDALGCFGEMRKWGLTSCMYSLSGVLRAVGEVAVAEQCRMIHGHCVVTGFERNVVVGTALVDGYGKCGLVVEARGVFDELMVRMSVIGWNAMMSGYAQQGDKDLVMELFGLMEGNGIEPDEYTFLAILTAFSNAGLANEVKCWFEKMKMEYGLEPWMEHYTCLIGVLGRVGRIVEAERIALTMPYEADAAVWRTLLSSCAHHGEADMALVMSKRLLELNLYDDSAYVILSNVLVSAGRLDEVREVRKLMKHRRVSKEGGKSWIELPGEVHVFLAGDKTHAMNKEIYAKLVELREEILKLGYEPVVDETLPEVDKVVKREELWYHSEKLALAFALVSRAAPPGKALRIVKNLRICRDCHMAFKYISMVVNREIIVRDSNRYHKFLNGNCSCADFW</sequence>
<proteinExistence type="inferred from homology"/>
<dbReference type="PANTHER" id="PTHR47926:SF464">
    <property type="entry name" value="DYW DOMAIN-CONTAINING PROTEIN"/>
    <property type="match status" value="1"/>
</dbReference>